<dbReference type="EMBL" id="CM001403">
    <property type="protein sequence ID" value="EHQ31028.1"/>
    <property type="molecule type" value="Genomic_DNA"/>
</dbReference>
<dbReference type="InterPro" id="IPR051686">
    <property type="entry name" value="Lipoprotein_DolP"/>
</dbReference>
<dbReference type="PROSITE" id="PS50914">
    <property type="entry name" value="BON"/>
    <property type="match status" value="3"/>
</dbReference>
<dbReference type="PANTHER" id="PTHR34606">
    <property type="entry name" value="BON DOMAIN-CONTAINING PROTEIN"/>
    <property type="match status" value="1"/>
</dbReference>
<dbReference type="InterPro" id="IPR007055">
    <property type="entry name" value="BON_dom"/>
</dbReference>
<protein>
    <submittedName>
        <fullName evidence="2">Transport-associated protein</fullName>
    </submittedName>
</protein>
<proteinExistence type="predicted"/>
<dbReference type="STRING" id="714943.Mucpa_6981"/>
<dbReference type="OrthoDB" id="870892at2"/>
<feature type="domain" description="BON" evidence="1">
    <location>
        <begin position="3"/>
        <end position="71"/>
    </location>
</feature>
<dbReference type="eggNOG" id="COG2823">
    <property type="taxonomic scope" value="Bacteria"/>
</dbReference>
<dbReference type="PANTHER" id="PTHR34606:SF15">
    <property type="entry name" value="BON DOMAIN-CONTAINING PROTEIN"/>
    <property type="match status" value="1"/>
</dbReference>
<keyword evidence="3" id="KW-1185">Reference proteome</keyword>
<feature type="domain" description="BON" evidence="1">
    <location>
        <begin position="78"/>
        <end position="146"/>
    </location>
</feature>
<evidence type="ECO:0000313" key="3">
    <source>
        <dbReference type="Proteomes" id="UP000002774"/>
    </source>
</evidence>
<evidence type="ECO:0000259" key="1">
    <source>
        <dbReference type="PROSITE" id="PS50914"/>
    </source>
</evidence>
<reference evidence="2" key="1">
    <citation type="submission" date="2011-09" db="EMBL/GenBank/DDBJ databases">
        <title>The permanent draft genome of Mucilaginibacter paludis DSM 18603.</title>
        <authorList>
            <consortium name="US DOE Joint Genome Institute (JGI-PGF)"/>
            <person name="Lucas S."/>
            <person name="Han J."/>
            <person name="Lapidus A."/>
            <person name="Bruce D."/>
            <person name="Goodwin L."/>
            <person name="Pitluck S."/>
            <person name="Peters L."/>
            <person name="Kyrpides N."/>
            <person name="Mavromatis K."/>
            <person name="Ivanova N."/>
            <person name="Mikhailova N."/>
            <person name="Held B."/>
            <person name="Detter J.C."/>
            <person name="Tapia R."/>
            <person name="Han C."/>
            <person name="Land M."/>
            <person name="Hauser L."/>
            <person name="Markowitz V."/>
            <person name="Cheng J.-F."/>
            <person name="Hugenholtz P."/>
            <person name="Woyke T."/>
            <person name="Wu D."/>
            <person name="Tindall B."/>
            <person name="Brambilla E."/>
            <person name="Klenk H.-P."/>
            <person name="Eisen J.A."/>
        </authorList>
    </citation>
    <scope>NUCLEOTIDE SEQUENCE [LARGE SCALE GENOMIC DNA]</scope>
    <source>
        <strain evidence="2">DSM 18603</strain>
    </source>
</reference>
<dbReference type="Pfam" id="PF04972">
    <property type="entry name" value="BON"/>
    <property type="match status" value="3"/>
</dbReference>
<evidence type="ECO:0000313" key="2">
    <source>
        <dbReference type="EMBL" id="EHQ31028.1"/>
    </source>
</evidence>
<dbReference type="Gene3D" id="3.30.1340.30">
    <property type="match status" value="3"/>
</dbReference>
<feature type="domain" description="BON" evidence="1">
    <location>
        <begin position="149"/>
        <end position="217"/>
    </location>
</feature>
<dbReference type="AlphaFoldDB" id="H1Y669"/>
<sequence>MKTNQELQKDVQDAIKWEPLLNAAEIGVTAKDGVVTLTGTVDSYAKKIEAEDATKNVAGVKAVAEEITIKYSDFGKKSDTEISNEVLKAWKWNWQIPEDKIKVKVENGWVTLEGELEWNYQKEAAKIAIRNLAGVMGVISNIKIKSDIHDGIEKAAIKSALQRNSSIDDLDINVDVTGNHVTLKGTVNSFYAKDEAEQIAWNAPGVWSVDNELIIEY</sequence>
<dbReference type="HOGENOM" id="CLU_082070_0_0_10"/>
<gene>
    <name evidence="2" type="ORF">Mucpa_6981</name>
</gene>
<dbReference type="Proteomes" id="UP000002774">
    <property type="component" value="Chromosome"/>
</dbReference>
<dbReference type="RefSeq" id="WP_008513176.1">
    <property type="nucleotide sequence ID" value="NZ_CM001403.1"/>
</dbReference>
<dbReference type="InterPro" id="IPR014004">
    <property type="entry name" value="Transpt-assoc_nodulatn_dom_bac"/>
</dbReference>
<name>H1Y669_9SPHI</name>
<organism evidence="2 3">
    <name type="scientific">Mucilaginibacter paludis DSM 18603</name>
    <dbReference type="NCBI Taxonomy" id="714943"/>
    <lineage>
        <taxon>Bacteria</taxon>
        <taxon>Pseudomonadati</taxon>
        <taxon>Bacteroidota</taxon>
        <taxon>Sphingobacteriia</taxon>
        <taxon>Sphingobacteriales</taxon>
        <taxon>Sphingobacteriaceae</taxon>
        <taxon>Mucilaginibacter</taxon>
    </lineage>
</organism>
<dbReference type="SMART" id="SM00749">
    <property type="entry name" value="BON"/>
    <property type="match status" value="3"/>
</dbReference>
<accession>H1Y669</accession>